<keyword evidence="2" id="KW-0472">Membrane</keyword>
<dbReference type="Proteomes" id="UP001212997">
    <property type="component" value="Unassembled WGS sequence"/>
</dbReference>
<feature type="compositionally biased region" description="Polar residues" evidence="1">
    <location>
        <begin position="307"/>
        <end position="321"/>
    </location>
</feature>
<keyword evidence="2" id="KW-1133">Transmembrane helix</keyword>
<feature type="signal peptide" evidence="3">
    <location>
        <begin position="1"/>
        <end position="23"/>
    </location>
</feature>
<dbReference type="Gene3D" id="2.60.120.260">
    <property type="entry name" value="Galactose-binding domain-like"/>
    <property type="match status" value="1"/>
</dbReference>
<proteinExistence type="predicted"/>
<keyword evidence="3" id="KW-0732">Signal</keyword>
<accession>A0AAD5YDF3</accession>
<feature type="compositionally biased region" description="Basic and acidic residues" evidence="1">
    <location>
        <begin position="338"/>
        <end position="351"/>
    </location>
</feature>
<keyword evidence="5" id="KW-1185">Reference proteome</keyword>
<keyword evidence="2" id="KW-0812">Transmembrane</keyword>
<evidence type="ECO:0000313" key="5">
    <source>
        <dbReference type="Proteomes" id="UP001212997"/>
    </source>
</evidence>
<feature type="region of interest" description="Disordered" evidence="1">
    <location>
        <begin position="176"/>
        <end position="198"/>
    </location>
</feature>
<feature type="transmembrane region" description="Helical" evidence="2">
    <location>
        <begin position="268"/>
        <end position="287"/>
    </location>
</feature>
<evidence type="ECO:0000313" key="4">
    <source>
        <dbReference type="EMBL" id="KAJ3479517.1"/>
    </source>
</evidence>
<feature type="compositionally biased region" description="Polar residues" evidence="1">
    <location>
        <begin position="176"/>
        <end position="186"/>
    </location>
</feature>
<dbReference type="EMBL" id="JANAWD010000434">
    <property type="protein sequence ID" value="KAJ3479517.1"/>
    <property type="molecule type" value="Genomic_DNA"/>
</dbReference>
<reference evidence="4" key="1">
    <citation type="submission" date="2022-07" db="EMBL/GenBank/DDBJ databases">
        <title>Genome Sequence of Physisporinus lineatus.</title>
        <authorList>
            <person name="Buettner E."/>
        </authorList>
    </citation>
    <scope>NUCLEOTIDE SEQUENCE</scope>
    <source>
        <strain evidence="4">VT162</strain>
    </source>
</reference>
<feature type="region of interest" description="Disordered" evidence="1">
    <location>
        <begin position="304"/>
        <end position="352"/>
    </location>
</feature>
<protein>
    <submittedName>
        <fullName evidence="4">Uncharacterized protein</fullName>
    </submittedName>
</protein>
<dbReference type="AlphaFoldDB" id="A0AAD5YDF3"/>
<comment type="caution">
    <text evidence="4">The sequence shown here is derived from an EMBL/GenBank/DDBJ whole genome shotgun (WGS) entry which is preliminary data.</text>
</comment>
<gene>
    <name evidence="4" type="ORF">NLI96_g9004</name>
</gene>
<evidence type="ECO:0000256" key="1">
    <source>
        <dbReference type="SAM" id="MobiDB-lite"/>
    </source>
</evidence>
<organism evidence="4 5">
    <name type="scientific">Meripilus lineatus</name>
    <dbReference type="NCBI Taxonomy" id="2056292"/>
    <lineage>
        <taxon>Eukaryota</taxon>
        <taxon>Fungi</taxon>
        <taxon>Dikarya</taxon>
        <taxon>Basidiomycota</taxon>
        <taxon>Agaricomycotina</taxon>
        <taxon>Agaricomycetes</taxon>
        <taxon>Polyporales</taxon>
        <taxon>Meripilaceae</taxon>
        <taxon>Meripilus</taxon>
    </lineage>
</organism>
<feature type="chain" id="PRO_5042194558" evidence="3">
    <location>
        <begin position="24"/>
        <end position="381"/>
    </location>
</feature>
<name>A0AAD5YDF3_9APHY</name>
<evidence type="ECO:0000256" key="2">
    <source>
        <dbReference type="SAM" id="Phobius"/>
    </source>
</evidence>
<evidence type="ECO:0000256" key="3">
    <source>
        <dbReference type="SAM" id="SignalP"/>
    </source>
</evidence>
<sequence length="381" mass="40166">MGTQIWPLALPFVLASLFRSAWASAPKIFDDRDPSIQYTGQWHAGGTSYEYNGTTYVTTALESSATFTFTGTRVRVYGTRAHSGNYTTLSTYSIDGGAPGIYTDTSVNDGPARYQVLFYTSDTLSNSNHVLNIVNQGDWYILDYLLVDVPDETTPASTPTTDRATTRVSTSIFTVNPPSTKAVTQGTPSPSPLISSPTISGAEESTVINPTSSPLRSAILPTGKVESGSNLLPAQSLSSSSSVTTSAVSDPTLLASSSTQKARLGTPAIAGIVVASFLGIIALLAVLSNPVSTRQCLGDASAELTGTHPSFQTNEKGTGTVSDGLFSGNPTTHRRQHGREPPRSGLEHEGGIHPALCRTTGLADESTSSIFETQPPTYTQF</sequence>